<proteinExistence type="predicted"/>
<dbReference type="EMBL" id="AXCM01000279">
    <property type="status" value="NOT_ANNOTATED_CDS"/>
    <property type="molecule type" value="Genomic_DNA"/>
</dbReference>
<dbReference type="VEuPathDB" id="VectorBase:ACUA010568"/>
<evidence type="ECO:0000313" key="3">
    <source>
        <dbReference type="Proteomes" id="UP000075883"/>
    </source>
</evidence>
<organism evidence="2 3">
    <name type="scientific">Anopheles culicifacies</name>
    <dbReference type="NCBI Taxonomy" id="139723"/>
    <lineage>
        <taxon>Eukaryota</taxon>
        <taxon>Metazoa</taxon>
        <taxon>Ecdysozoa</taxon>
        <taxon>Arthropoda</taxon>
        <taxon>Hexapoda</taxon>
        <taxon>Insecta</taxon>
        <taxon>Pterygota</taxon>
        <taxon>Neoptera</taxon>
        <taxon>Endopterygota</taxon>
        <taxon>Diptera</taxon>
        <taxon>Nematocera</taxon>
        <taxon>Culicoidea</taxon>
        <taxon>Culicidae</taxon>
        <taxon>Anophelinae</taxon>
        <taxon>Anopheles</taxon>
        <taxon>culicifacies species complex</taxon>
    </lineage>
</organism>
<keyword evidence="1" id="KW-0472">Membrane</keyword>
<protein>
    <submittedName>
        <fullName evidence="2">Uncharacterized protein</fullName>
    </submittedName>
</protein>
<dbReference type="EMBL" id="AXCM01000278">
    <property type="status" value="NOT_ANNOTATED_CDS"/>
    <property type="molecule type" value="Genomic_DNA"/>
</dbReference>
<keyword evidence="3" id="KW-1185">Reference proteome</keyword>
<dbReference type="AlphaFoldDB" id="A0A182M6B8"/>
<feature type="transmembrane region" description="Helical" evidence="1">
    <location>
        <begin position="239"/>
        <end position="259"/>
    </location>
</feature>
<reference evidence="3" key="1">
    <citation type="submission" date="2013-09" db="EMBL/GenBank/DDBJ databases">
        <title>The Genome Sequence of Anopheles culicifacies species A.</title>
        <authorList>
            <consortium name="The Broad Institute Genomics Platform"/>
            <person name="Neafsey D.E."/>
            <person name="Besansky N."/>
            <person name="Howell P."/>
            <person name="Walton C."/>
            <person name="Young S.K."/>
            <person name="Zeng Q."/>
            <person name="Gargeya S."/>
            <person name="Fitzgerald M."/>
            <person name="Haas B."/>
            <person name="Abouelleil A."/>
            <person name="Allen A.W."/>
            <person name="Alvarado L."/>
            <person name="Arachchi H.M."/>
            <person name="Berlin A.M."/>
            <person name="Chapman S.B."/>
            <person name="Gainer-Dewar J."/>
            <person name="Goldberg J."/>
            <person name="Griggs A."/>
            <person name="Gujja S."/>
            <person name="Hansen M."/>
            <person name="Howarth C."/>
            <person name="Imamovic A."/>
            <person name="Ireland A."/>
            <person name="Larimer J."/>
            <person name="McCowan C."/>
            <person name="Murphy C."/>
            <person name="Pearson M."/>
            <person name="Poon T.W."/>
            <person name="Priest M."/>
            <person name="Roberts A."/>
            <person name="Saif S."/>
            <person name="Shea T."/>
            <person name="Sisk P."/>
            <person name="Sykes S."/>
            <person name="Wortman J."/>
            <person name="Nusbaum C."/>
            <person name="Birren B."/>
        </authorList>
    </citation>
    <scope>NUCLEOTIDE SEQUENCE [LARGE SCALE GENOMIC DNA]</scope>
    <source>
        <strain evidence="3">A-37</strain>
    </source>
</reference>
<reference evidence="2" key="2">
    <citation type="submission" date="2020-05" db="UniProtKB">
        <authorList>
            <consortium name="EnsemblMetazoa"/>
        </authorList>
    </citation>
    <scope>IDENTIFICATION</scope>
    <source>
        <strain evidence="2">A-37</strain>
    </source>
</reference>
<evidence type="ECO:0000256" key="1">
    <source>
        <dbReference type="SAM" id="Phobius"/>
    </source>
</evidence>
<sequence length="486" mass="53952">MNREIAMNRGIVAKNQYRSNHDEISHYNSIMIRQSESIPLQATVPNQTTVDEEETIEDTSRAESRTPKIDVHNIAGLITILTVNIHQLESLLEIGTDLGFKFWLNIILVSVSIVCVELTCEANRSDLTVSMKQSWNGATLTNISVFELPPRLGISRCVSLEFRYGMCSFFCTSASITLLSSLSDRLIFFVSSIRVLVLGLSEPAKSTRFTEPMHVSHFSWCVPISVIFVTACDREERSLPAVAAVARFAFAILITFVIVNSVENQIDCARNNAQALRYTVHRECFAASRLTIRKNANVVSIQSGLYQRRYVVEYVLLRCTGMEHVIEAEVHPLECRPLLELFELLPELSIFPIGNAGTAFFDAIVEIVGFCVGGLVDEVVDAVVTIFGTLAGTALRKLDPVFSGCRLFPAKYDIPLTDDELDEAEDAFAFIAMSQAERLLLRCVRVLLVSVRGFTRSLLAIIATVVVLILPALDAIGAKLDVYFGR</sequence>
<evidence type="ECO:0000313" key="2">
    <source>
        <dbReference type="EnsemblMetazoa" id="ACUA010568-PA"/>
    </source>
</evidence>
<dbReference type="EnsemblMetazoa" id="ACUA010568-RA">
    <property type="protein sequence ID" value="ACUA010568-PA"/>
    <property type="gene ID" value="ACUA010568"/>
</dbReference>
<keyword evidence="1" id="KW-0812">Transmembrane</keyword>
<feature type="transmembrane region" description="Helical" evidence="1">
    <location>
        <begin position="458"/>
        <end position="476"/>
    </location>
</feature>
<dbReference type="Proteomes" id="UP000075883">
    <property type="component" value="Unassembled WGS sequence"/>
</dbReference>
<keyword evidence="1" id="KW-1133">Transmembrane helix</keyword>
<name>A0A182M6B8_9DIPT</name>
<accession>A0A182M6B8</accession>